<accession>A0A8J6ETU7</accession>
<protein>
    <submittedName>
        <fullName evidence="1">Uncharacterized protein</fullName>
    </submittedName>
</protein>
<evidence type="ECO:0000313" key="1">
    <source>
        <dbReference type="EMBL" id="KAG9475802.1"/>
    </source>
</evidence>
<dbReference type="AlphaFoldDB" id="A0A8J6ETU7"/>
<keyword evidence="2" id="KW-1185">Reference proteome</keyword>
<dbReference type="Proteomes" id="UP000770717">
    <property type="component" value="Unassembled WGS sequence"/>
</dbReference>
<proteinExistence type="predicted"/>
<organism evidence="1 2">
    <name type="scientific">Eleutherodactylus coqui</name>
    <name type="common">Puerto Rican coqui</name>
    <dbReference type="NCBI Taxonomy" id="57060"/>
    <lineage>
        <taxon>Eukaryota</taxon>
        <taxon>Metazoa</taxon>
        <taxon>Chordata</taxon>
        <taxon>Craniata</taxon>
        <taxon>Vertebrata</taxon>
        <taxon>Euteleostomi</taxon>
        <taxon>Amphibia</taxon>
        <taxon>Batrachia</taxon>
        <taxon>Anura</taxon>
        <taxon>Neobatrachia</taxon>
        <taxon>Hyloidea</taxon>
        <taxon>Eleutherodactylidae</taxon>
        <taxon>Eleutherodactylinae</taxon>
        <taxon>Eleutherodactylus</taxon>
        <taxon>Eleutherodactylus</taxon>
    </lineage>
</organism>
<sequence length="66" mass="7520">MLQKELVVIRDDPRCGYIVFVKATGLRRSGFCAIYLKGIQFLVPVVCVSCIKCKYSLDGWMSWMSP</sequence>
<comment type="caution">
    <text evidence="1">The sequence shown here is derived from an EMBL/GenBank/DDBJ whole genome shotgun (WGS) entry which is preliminary data.</text>
</comment>
<reference evidence="1" key="1">
    <citation type="thesis" date="2020" institute="ProQuest LLC" country="789 East Eisenhower Parkway, Ann Arbor, MI, USA">
        <title>Comparative Genomics and Chromosome Evolution.</title>
        <authorList>
            <person name="Mudd A.B."/>
        </authorList>
    </citation>
    <scope>NUCLEOTIDE SEQUENCE</scope>
    <source>
        <strain evidence="1">HN-11 Male</strain>
        <tissue evidence="1">Kidney and liver</tissue>
    </source>
</reference>
<name>A0A8J6ETU7_ELECQ</name>
<dbReference type="EMBL" id="WNTK01000012">
    <property type="protein sequence ID" value="KAG9475802.1"/>
    <property type="molecule type" value="Genomic_DNA"/>
</dbReference>
<evidence type="ECO:0000313" key="2">
    <source>
        <dbReference type="Proteomes" id="UP000770717"/>
    </source>
</evidence>
<gene>
    <name evidence="1" type="ORF">GDO78_003945</name>
</gene>